<name>A0ABX1XP77_9BACL</name>
<protein>
    <recommendedName>
        <fullName evidence="3">ATP-dependent DNA ligase family profile domain-containing protein</fullName>
    </recommendedName>
</protein>
<dbReference type="Proteomes" id="UP000616779">
    <property type="component" value="Unassembled WGS sequence"/>
</dbReference>
<comment type="caution">
    <text evidence="1">The sequence shown here is derived from an EMBL/GenBank/DDBJ whole genome shotgun (WGS) entry which is preliminary data.</text>
</comment>
<accession>A0ABX1XP77</accession>
<evidence type="ECO:0000313" key="2">
    <source>
        <dbReference type="Proteomes" id="UP000616779"/>
    </source>
</evidence>
<dbReference type="EMBL" id="WHOA01000015">
    <property type="protein sequence ID" value="NOU70348.1"/>
    <property type="molecule type" value="Genomic_DNA"/>
</dbReference>
<sequence length="184" mass="20990">MIGLSLLKRKELLEEAFIENDFYKKVRVFEGDAVEYFDQVSKLGLEGIVMKCIAESNNSLSTSSQANISTQANTRYRLNTRSKQWLKVFNWTIVSVYISGYRKNDFGLLASIDSANGSKVPVGVIELGLTPEHKRALNSVKQRLVYKENKNFAYMEPLIIAKIKTRNWTKNGKLRSPVFVEFVV</sequence>
<evidence type="ECO:0008006" key="3">
    <source>
        <dbReference type="Google" id="ProtNLM"/>
    </source>
</evidence>
<dbReference type="RefSeq" id="WP_171640739.1">
    <property type="nucleotide sequence ID" value="NZ_WHOA01000015.1"/>
</dbReference>
<dbReference type="SUPFAM" id="SSF56091">
    <property type="entry name" value="DNA ligase/mRNA capping enzyme, catalytic domain"/>
    <property type="match status" value="1"/>
</dbReference>
<organism evidence="1 2">
    <name type="scientific">Paenibacillus phytorum</name>
    <dbReference type="NCBI Taxonomy" id="2654977"/>
    <lineage>
        <taxon>Bacteria</taxon>
        <taxon>Bacillati</taxon>
        <taxon>Bacillota</taxon>
        <taxon>Bacilli</taxon>
        <taxon>Bacillales</taxon>
        <taxon>Paenibacillaceae</taxon>
        <taxon>Paenibacillus</taxon>
    </lineage>
</organism>
<evidence type="ECO:0000313" key="1">
    <source>
        <dbReference type="EMBL" id="NOU70348.1"/>
    </source>
</evidence>
<gene>
    <name evidence="1" type="ORF">GC098_02670</name>
</gene>
<keyword evidence="2" id="KW-1185">Reference proteome</keyword>
<dbReference type="InterPro" id="IPR012340">
    <property type="entry name" value="NA-bd_OB-fold"/>
</dbReference>
<proteinExistence type="predicted"/>
<dbReference type="SUPFAM" id="SSF50249">
    <property type="entry name" value="Nucleic acid-binding proteins"/>
    <property type="match status" value="1"/>
</dbReference>
<reference evidence="1 2" key="1">
    <citation type="submission" date="2019-10" db="EMBL/GenBank/DDBJ databases">
        <title>Description of Paenibacillus terrestris sp. nov.</title>
        <authorList>
            <person name="Carlier A."/>
            <person name="Qi S."/>
        </authorList>
    </citation>
    <scope>NUCLEOTIDE SEQUENCE [LARGE SCALE GENOMIC DNA]</scope>
    <source>
        <strain evidence="1 2">LMG 31458</strain>
    </source>
</reference>